<accession>A0A2S0KJP5</accession>
<feature type="compositionally biased region" description="Basic and acidic residues" evidence="1">
    <location>
        <begin position="215"/>
        <end position="224"/>
    </location>
</feature>
<organism evidence="2 3">
    <name type="scientific">Gordonia iterans</name>
    <dbReference type="NCBI Taxonomy" id="1004901"/>
    <lineage>
        <taxon>Bacteria</taxon>
        <taxon>Bacillati</taxon>
        <taxon>Actinomycetota</taxon>
        <taxon>Actinomycetes</taxon>
        <taxon>Mycobacteriales</taxon>
        <taxon>Gordoniaceae</taxon>
        <taxon>Gordonia</taxon>
    </lineage>
</organism>
<evidence type="ECO:0000313" key="3">
    <source>
        <dbReference type="Proteomes" id="UP000239814"/>
    </source>
</evidence>
<reference evidence="2 3" key="1">
    <citation type="submission" date="2018-03" db="EMBL/GenBank/DDBJ databases">
        <title>Characteristics and genome of n-alkane degrading marine bacteria Gordonia iterans isolated from crude oil contaminated in Tae-an, South Korea.</title>
        <authorList>
            <person name="Lee S.-S."/>
            <person name="Kim H."/>
        </authorList>
    </citation>
    <scope>NUCLEOTIDE SEQUENCE [LARGE SCALE GENOMIC DNA]</scope>
    <source>
        <strain evidence="2 3">Co17</strain>
    </source>
</reference>
<evidence type="ECO:0000313" key="2">
    <source>
        <dbReference type="EMBL" id="AVM01883.1"/>
    </source>
</evidence>
<feature type="region of interest" description="Disordered" evidence="1">
    <location>
        <begin position="200"/>
        <end position="224"/>
    </location>
</feature>
<dbReference type="KEGG" id="git:C6V83_18060"/>
<dbReference type="Proteomes" id="UP000239814">
    <property type="component" value="Chromosome"/>
</dbReference>
<gene>
    <name evidence="2" type="ORF">C6V83_18060</name>
</gene>
<protein>
    <submittedName>
        <fullName evidence="2">Uncharacterized protein</fullName>
    </submittedName>
</protein>
<keyword evidence="3" id="KW-1185">Reference proteome</keyword>
<proteinExistence type="predicted"/>
<name>A0A2S0KJP5_9ACTN</name>
<sequence>MSTTSTAPTRNATKKAWADWLDQHDIDVPANASRNDLIALWELNRDDADSDDTAVEYRTDLDQTARDRAAAGLDLRPAPSSDDTGDDVPVELSFSTDSGERKEPERIKIRLDGMTAYLYEPNDALLVLLAGSFAPGADPTSKVAAMMDLLNASLDANARQHLRRMMYATDGSFDTDVLAEMSAAVIQRWAPALAERADFTVDKPEKPKLSRQQRRQAERANKKR</sequence>
<feature type="region of interest" description="Disordered" evidence="1">
    <location>
        <begin position="71"/>
        <end position="102"/>
    </location>
</feature>
<dbReference type="RefSeq" id="WP_105943586.1">
    <property type="nucleotide sequence ID" value="NZ_CP027433.1"/>
</dbReference>
<dbReference type="AlphaFoldDB" id="A0A2S0KJP5"/>
<dbReference type="EMBL" id="CP027433">
    <property type="protein sequence ID" value="AVM01883.1"/>
    <property type="molecule type" value="Genomic_DNA"/>
</dbReference>
<evidence type="ECO:0000256" key="1">
    <source>
        <dbReference type="SAM" id="MobiDB-lite"/>
    </source>
</evidence>